<comment type="caution">
    <text evidence="1">The sequence shown here is derived from an EMBL/GenBank/DDBJ whole genome shotgun (WGS) entry which is preliminary data.</text>
</comment>
<sequence length="311" mass="35584">MAFEWEVVVYDKPGTDRTPVRADHVKNIPAAVNAGILTSAGAIYTDETKSKFAGSALHVIADTKQEVIDFLKTDVYAKAGIWDLDNVIAFPLGLAVRLPKKMDGVTLDMGLLRKLTVVGVPIAGYLIVDQQLSQIYPNIPVEKLPLNTSIKKYLKPNENKYIAYCDTFKKTVEADSIDKLNEQFLSYRALQSLVKENADVDDNSTWQSQTITQSTGWRGKYRDTLLWWQWNNKKNVVSNFEKLASWGYPWRMMNGGYHELYIEPTDKDKTFDVYFTCAHEYNDLKDGKVIPEWVQNLHRFYGRMILHLATK</sequence>
<dbReference type="InterPro" id="IPR051807">
    <property type="entry name" value="Sec-metab_biosynth-assoc"/>
</dbReference>
<dbReference type="PANTHER" id="PTHR33606:SF3">
    <property type="entry name" value="PROTEIN YCII"/>
    <property type="match status" value="1"/>
</dbReference>
<dbReference type="EMBL" id="JASBNA010000134">
    <property type="protein sequence ID" value="KAK7676115.1"/>
    <property type="molecule type" value="Genomic_DNA"/>
</dbReference>
<accession>A0AAW0FBK9</accession>
<dbReference type="Proteomes" id="UP001385951">
    <property type="component" value="Unassembled WGS sequence"/>
</dbReference>
<evidence type="ECO:0000313" key="1">
    <source>
        <dbReference type="EMBL" id="KAK7676115.1"/>
    </source>
</evidence>
<reference evidence="1 2" key="1">
    <citation type="submission" date="2022-09" db="EMBL/GenBank/DDBJ databases">
        <authorList>
            <person name="Palmer J.M."/>
        </authorList>
    </citation>
    <scope>NUCLEOTIDE SEQUENCE [LARGE SCALE GENOMIC DNA]</scope>
    <source>
        <strain evidence="1 2">DSM 7382</strain>
    </source>
</reference>
<evidence type="ECO:0000313" key="2">
    <source>
        <dbReference type="Proteomes" id="UP001385951"/>
    </source>
</evidence>
<name>A0AAW0FBK9_9APHY</name>
<dbReference type="Gene3D" id="3.30.70.1060">
    <property type="entry name" value="Dimeric alpha+beta barrel"/>
    <property type="match status" value="1"/>
</dbReference>
<keyword evidence="2" id="KW-1185">Reference proteome</keyword>
<protein>
    <submittedName>
        <fullName evidence="1">Uncharacterized protein</fullName>
    </submittedName>
</protein>
<dbReference type="SUPFAM" id="SSF54909">
    <property type="entry name" value="Dimeric alpha+beta barrel"/>
    <property type="match status" value="1"/>
</dbReference>
<organism evidence="1 2">
    <name type="scientific">Cerrena zonata</name>
    <dbReference type="NCBI Taxonomy" id="2478898"/>
    <lineage>
        <taxon>Eukaryota</taxon>
        <taxon>Fungi</taxon>
        <taxon>Dikarya</taxon>
        <taxon>Basidiomycota</taxon>
        <taxon>Agaricomycotina</taxon>
        <taxon>Agaricomycetes</taxon>
        <taxon>Polyporales</taxon>
        <taxon>Cerrenaceae</taxon>
        <taxon>Cerrena</taxon>
    </lineage>
</organism>
<dbReference type="InterPro" id="IPR011008">
    <property type="entry name" value="Dimeric_a/b-barrel"/>
</dbReference>
<gene>
    <name evidence="1" type="ORF">QCA50_020928</name>
</gene>
<dbReference type="AlphaFoldDB" id="A0AAW0FBK9"/>
<dbReference type="PANTHER" id="PTHR33606">
    <property type="entry name" value="PROTEIN YCII"/>
    <property type="match status" value="1"/>
</dbReference>
<proteinExistence type="predicted"/>